<gene>
    <name evidence="1" type="ORF">HAX54_000580</name>
</gene>
<proteinExistence type="predicted"/>
<organism evidence="1 2">
    <name type="scientific">Datura stramonium</name>
    <name type="common">Jimsonweed</name>
    <name type="synonym">Common thornapple</name>
    <dbReference type="NCBI Taxonomy" id="4076"/>
    <lineage>
        <taxon>Eukaryota</taxon>
        <taxon>Viridiplantae</taxon>
        <taxon>Streptophyta</taxon>
        <taxon>Embryophyta</taxon>
        <taxon>Tracheophyta</taxon>
        <taxon>Spermatophyta</taxon>
        <taxon>Magnoliopsida</taxon>
        <taxon>eudicotyledons</taxon>
        <taxon>Gunneridae</taxon>
        <taxon>Pentapetalae</taxon>
        <taxon>asterids</taxon>
        <taxon>lamiids</taxon>
        <taxon>Solanales</taxon>
        <taxon>Solanaceae</taxon>
        <taxon>Solanoideae</taxon>
        <taxon>Datureae</taxon>
        <taxon>Datura</taxon>
    </lineage>
</organism>
<keyword evidence="2" id="KW-1185">Reference proteome</keyword>
<sequence>MEQLGGPLAVPPPIAPELDYQRQVFPSGPNIGLDAVNHEAATSNRPLPPMEIIRTALDDQD</sequence>
<dbReference type="Proteomes" id="UP000823775">
    <property type="component" value="Unassembled WGS sequence"/>
</dbReference>
<accession>A0ABS8YA38</accession>
<protein>
    <submittedName>
        <fullName evidence="1">Uncharacterized protein</fullName>
    </submittedName>
</protein>
<feature type="non-terminal residue" evidence="1">
    <location>
        <position position="61"/>
    </location>
</feature>
<comment type="caution">
    <text evidence="1">The sequence shown here is derived from an EMBL/GenBank/DDBJ whole genome shotgun (WGS) entry which is preliminary data.</text>
</comment>
<reference evidence="1 2" key="1">
    <citation type="journal article" date="2021" name="BMC Genomics">
        <title>Datura genome reveals duplications of psychoactive alkaloid biosynthetic genes and high mutation rate following tissue culture.</title>
        <authorList>
            <person name="Rajewski A."/>
            <person name="Carter-House D."/>
            <person name="Stajich J."/>
            <person name="Litt A."/>
        </authorList>
    </citation>
    <scope>NUCLEOTIDE SEQUENCE [LARGE SCALE GENOMIC DNA]</scope>
    <source>
        <strain evidence="1">AR-01</strain>
    </source>
</reference>
<dbReference type="EMBL" id="JACEIK010101705">
    <property type="protein sequence ID" value="MCE5167408.1"/>
    <property type="molecule type" value="Genomic_DNA"/>
</dbReference>
<name>A0ABS8YA38_DATST</name>
<evidence type="ECO:0000313" key="2">
    <source>
        <dbReference type="Proteomes" id="UP000823775"/>
    </source>
</evidence>
<evidence type="ECO:0000313" key="1">
    <source>
        <dbReference type="EMBL" id="MCE5167408.1"/>
    </source>
</evidence>